<dbReference type="AlphaFoldDB" id="A0A427Y4Y4"/>
<protein>
    <submittedName>
        <fullName evidence="3">Uncharacterized protein</fullName>
    </submittedName>
</protein>
<accession>A0A427Y4Y4</accession>
<keyword evidence="2" id="KW-0812">Transmembrane</keyword>
<feature type="compositionally biased region" description="Polar residues" evidence="1">
    <location>
        <begin position="352"/>
        <end position="361"/>
    </location>
</feature>
<dbReference type="EMBL" id="RSCE01000002">
    <property type="protein sequence ID" value="RSH86140.1"/>
    <property type="molecule type" value="Genomic_DNA"/>
</dbReference>
<feature type="region of interest" description="Disordered" evidence="1">
    <location>
        <begin position="1"/>
        <end position="20"/>
    </location>
</feature>
<keyword evidence="4" id="KW-1185">Reference proteome</keyword>
<feature type="transmembrane region" description="Helical" evidence="2">
    <location>
        <begin position="112"/>
        <end position="135"/>
    </location>
</feature>
<evidence type="ECO:0000256" key="2">
    <source>
        <dbReference type="SAM" id="Phobius"/>
    </source>
</evidence>
<feature type="region of interest" description="Disordered" evidence="1">
    <location>
        <begin position="47"/>
        <end position="81"/>
    </location>
</feature>
<sequence>MTERDKVTNPTSESPASNDWAFWAPLNDAGEALINLASAAITPIASPPTQTVPMPESTVPPKVPAAATAPPAPEKPVAKDPMVAKTRTIPKALDIANGGPLTSVWASHPYSAAFLSGAGMAALIAVGFATATFAFKTGPNMAAPSRSMYAGLTGPASALREHQMRDTALMQMRRTNAVEAGTKAAEGVHADLSRLENLLRETNSTQARIVEQIAAVPGLVSRLASIEDSLLAEAAARKSSIGSLQELIRANKVGVDAEIKAIMQADLRVVSGHFVRPVADTKAETALPRSAKSRSRNRSSGDQSRHASINDLANEGLLGDLHPGPSAVEQLYADIAAASVAASLETEPLQAYQPSQASQPTPDVPKVPQAKVSADKDSTSSTDPKANPDVAEFAANLKTPRTGPLPNPVSFPSVFVDHRMYPRRDAVVDMFKKEAKQATDPPEDPIKDDVLASLPQYESGEAVTQEEIDLPVQPVQFAPSIEPLRPLKPDAPPQEIPWLRGNTLSRSESRKRQRAAAAALHASIDPSTVHKTDGPAWVPRDEAEMPTPAPFWNEFNEPKESPSPMPEPVAAAPGVVQGAKPDPIPAQEQPNPEAKPTPEEVQPTESATGRVYKPYSHQPVRYLGVNDSGEWKFTFRPSHPDDKPAPCVRPHFIVVCRRSHQSSGEATPFWYEKSSTYTVGPFKTAIVFSPEVDMILLDGAWWRCSRDGDLYTVREKVADDPSA</sequence>
<gene>
    <name evidence="3" type="ORF">EHS24_004371</name>
</gene>
<reference evidence="3 4" key="1">
    <citation type="submission" date="2018-11" db="EMBL/GenBank/DDBJ databases">
        <title>Genome sequence of Apiotrichum porosum DSM 27194.</title>
        <authorList>
            <person name="Aliyu H."/>
            <person name="Gorte O."/>
            <person name="Ochsenreither K."/>
        </authorList>
    </citation>
    <scope>NUCLEOTIDE SEQUENCE [LARGE SCALE GENOMIC DNA]</scope>
    <source>
        <strain evidence="3 4">DSM 27194</strain>
    </source>
</reference>
<keyword evidence="2" id="KW-0472">Membrane</keyword>
<dbReference type="Proteomes" id="UP000279236">
    <property type="component" value="Unassembled WGS sequence"/>
</dbReference>
<dbReference type="OrthoDB" id="2596923at2759"/>
<feature type="region of interest" description="Disordered" evidence="1">
    <location>
        <begin position="540"/>
        <end position="611"/>
    </location>
</feature>
<evidence type="ECO:0000313" key="3">
    <source>
        <dbReference type="EMBL" id="RSH86140.1"/>
    </source>
</evidence>
<dbReference type="RefSeq" id="XP_028478925.1">
    <property type="nucleotide sequence ID" value="XM_028619953.1"/>
</dbReference>
<proteinExistence type="predicted"/>
<evidence type="ECO:0000256" key="1">
    <source>
        <dbReference type="SAM" id="MobiDB-lite"/>
    </source>
</evidence>
<name>A0A427Y4Y4_9TREE</name>
<evidence type="ECO:0000313" key="4">
    <source>
        <dbReference type="Proteomes" id="UP000279236"/>
    </source>
</evidence>
<organism evidence="3 4">
    <name type="scientific">Apiotrichum porosum</name>
    <dbReference type="NCBI Taxonomy" id="105984"/>
    <lineage>
        <taxon>Eukaryota</taxon>
        <taxon>Fungi</taxon>
        <taxon>Dikarya</taxon>
        <taxon>Basidiomycota</taxon>
        <taxon>Agaricomycotina</taxon>
        <taxon>Tremellomycetes</taxon>
        <taxon>Trichosporonales</taxon>
        <taxon>Trichosporonaceae</taxon>
        <taxon>Apiotrichum</taxon>
    </lineage>
</organism>
<feature type="region of interest" description="Disordered" evidence="1">
    <location>
        <begin position="350"/>
        <end position="389"/>
    </location>
</feature>
<feature type="region of interest" description="Disordered" evidence="1">
    <location>
        <begin position="484"/>
        <end position="520"/>
    </location>
</feature>
<feature type="compositionally biased region" description="Polar residues" evidence="1">
    <location>
        <begin position="8"/>
        <end position="17"/>
    </location>
</feature>
<dbReference type="GeneID" id="39588914"/>
<keyword evidence="2" id="KW-1133">Transmembrane helix</keyword>
<comment type="caution">
    <text evidence="3">The sequence shown here is derived from an EMBL/GenBank/DDBJ whole genome shotgun (WGS) entry which is preliminary data.</text>
</comment>
<feature type="region of interest" description="Disordered" evidence="1">
    <location>
        <begin position="281"/>
        <end position="306"/>
    </location>
</feature>